<dbReference type="EMBL" id="HBNR01007760">
    <property type="protein sequence ID" value="CAE4565474.1"/>
    <property type="molecule type" value="Transcribed_RNA"/>
</dbReference>
<organism evidence="1">
    <name type="scientific">Alexandrium monilatum</name>
    <dbReference type="NCBI Taxonomy" id="311494"/>
    <lineage>
        <taxon>Eukaryota</taxon>
        <taxon>Sar</taxon>
        <taxon>Alveolata</taxon>
        <taxon>Dinophyceae</taxon>
        <taxon>Gonyaulacales</taxon>
        <taxon>Pyrocystaceae</taxon>
        <taxon>Alexandrium</taxon>
    </lineage>
</organism>
<proteinExistence type="predicted"/>
<sequence length="208" mass="23607">MALVKASSVPALPAASFQQPMEMMELLMTAQQQLMQHQQVMQKPHLEETSAKDMGEIYVRKCIGDAKNKQRKGRVRLEETLKQSRELGDVTTMSTTGVRWLGMREPRVVTLDSAPRYMGTQANELARWVNAESITRYKEEKNVAVPTLRQVLKTDDDISMKQMTKSQLAALPYDPTEPGRRKNLIPDCSARYQMSWRTQGKTAHAPTV</sequence>
<reference evidence="1" key="1">
    <citation type="submission" date="2021-01" db="EMBL/GenBank/DDBJ databases">
        <authorList>
            <person name="Corre E."/>
            <person name="Pelletier E."/>
            <person name="Niang G."/>
            <person name="Scheremetjew M."/>
            <person name="Finn R."/>
            <person name="Kale V."/>
            <person name="Holt S."/>
            <person name="Cochrane G."/>
            <person name="Meng A."/>
            <person name="Brown T."/>
            <person name="Cohen L."/>
        </authorList>
    </citation>
    <scope>NUCLEOTIDE SEQUENCE</scope>
    <source>
        <strain evidence="1">CCMP3105</strain>
    </source>
</reference>
<accession>A0A7S4PX23</accession>
<gene>
    <name evidence="1" type="ORF">AMON00008_LOCUS5093</name>
</gene>
<evidence type="ECO:0000313" key="1">
    <source>
        <dbReference type="EMBL" id="CAE4565474.1"/>
    </source>
</evidence>
<name>A0A7S4PX23_9DINO</name>
<protein>
    <submittedName>
        <fullName evidence="1">Uncharacterized protein</fullName>
    </submittedName>
</protein>
<dbReference type="AlphaFoldDB" id="A0A7S4PX23"/>